<keyword evidence="3" id="KW-0378">Hydrolase</keyword>
<dbReference type="GO" id="GO:0008233">
    <property type="term" value="F:peptidase activity"/>
    <property type="evidence" value="ECO:0007669"/>
    <property type="project" value="UniProtKB-KW"/>
</dbReference>
<dbReference type="STRING" id="1936003.STSP2_00416"/>
<evidence type="ECO:0000313" key="4">
    <source>
        <dbReference type="Proteomes" id="UP000189674"/>
    </source>
</evidence>
<dbReference type="EMBL" id="CP019791">
    <property type="protein sequence ID" value="AQT67273.1"/>
    <property type="molecule type" value="Genomic_DNA"/>
</dbReference>
<dbReference type="Pfam" id="PF07581">
    <property type="entry name" value="Glug"/>
    <property type="match status" value="1"/>
</dbReference>
<keyword evidence="4" id="KW-1185">Reference proteome</keyword>
<evidence type="ECO:0000259" key="2">
    <source>
        <dbReference type="Pfam" id="PF07581"/>
    </source>
</evidence>
<keyword evidence="1" id="KW-0732">Signal</keyword>
<dbReference type="KEGG" id="alus:STSP2_00416"/>
<dbReference type="Gene3D" id="2.160.20.110">
    <property type="match status" value="1"/>
</dbReference>
<protein>
    <submittedName>
        <fullName evidence="3">Immunoglobulin A1 protease</fullName>
        <ecNumber evidence="3">3.4.24.13</ecNumber>
    </submittedName>
</protein>
<dbReference type="AlphaFoldDB" id="A0A1U9NH64"/>
<evidence type="ECO:0000313" key="3">
    <source>
        <dbReference type="EMBL" id="AQT67273.1"/>
    </source>
</evidence>
<feature type="signal peptide" evidence="1">
    <location>
        <begin position="1"/>
        <end position="21"/>
    </location>
</feature>
<reference evidence="4" key="1">
    <citation type="submission" date="2017-02" db="EMBL/GenBank/DDBJ databases">
        <title>Comparative genomics and description of representatives of a novel lineage of planctomycetes thriving in anoxic sediments.</title>
        <authorList>
            <person name="Spring S."/>
            <person name="Bunk B."/>
            <person name="Sproer C."/>
        </authorList>
    </citation>
    <scope>NUCLEOTIDE SEQUENCE [LARGE SCALE GENOMIC DNA]</scope>
    <source>
        <strain evidence="4">ST-NAGAB-D1</strain>
    </source>
</reference>
<gene>
    <name evidence="3" type="primary">iga_1</name>
    <name evidence="3" type="ORF">STSP2_00416</name>
</gene>
<evidence type="ECO:0000256" key="1">
    <source>
        <dbReference type="SAM" id="SignalP"/>
    </source>
</evidence>
<dbReference type="EC" id="3.4.24.13" evidence="3"/>
<dbReference type="OrthoDB" id="291134at2"/>
<accession>A0A1U9NH64</accession>
<dbReference type="GO" id="GO:0006508">
    <property type="term" value="P:proteolysis"/>
    <property type="evidence" value="ECO:0007669"/>
    <property type="project" value="UniProtKB-KW"/>
</dbReference>
<name>A0A1U9NH64_9BACT</name>
<sequence length="637" mass="69659" precursor="true">MKASYLALLVVVLAVSGSCWAVNVSLSDLTAEGSGYSYSYSLDFGDMVNGSTKFTDDSTTRLNVNEVQSFMALPPATPDDRWIQAQQGDGFARIVFVFDFSGIDVFRNQRVCNINIKSFNVRDKLQMANNNSLSEKSRVSTGWSYENFAYNPLNELSTPTRSTIPAVRVFEDRISTPGYRQRIYYEVRFYCDDSNGFDEALSRWNSLNYTDTDHFKIDFELTVVNSPAGTYEGGSGTAEDPFLIADADQLDSVGNYPEDYDKHFEVIDDIDLSKRSYSEALIAPDGSGSSGFQGTAFTGSFDGKGHVIEGLTIRTPFDSSDYLGFFGRCETAQLKNIFLEDCVIAARSTNTKIGCLSASNYVTTVSNCHVKGRIFGDDSVSYVGGLIGISQTGGSMYNCSFEGLIKVRNDSNTIGGLVGGCVNYTLNKCRADVNLQTSSSCNYVGGLIGQCVYGYNIRRCYAEGELKSRYSDRVGGLMGSMNSYSLTNCYSAMDISTYNTSSTSLGGLIGQGTNLDPFDACFWDVDKAGTSDGVGDTDNDETTYPDPDPSGMYGLATGIMVQQSTYTSMGWDFAGETANGPYDFWVMFEQETYPMFTGECFARPAGDINGDCRCNMSDLSVLASSWLETGLLEEILY</sequence>
<dbReference type="RefSeq" id="WP_146659388.1">
    <property type="nucleotide sequence ID" value="NZ_CP019791.1"/>
</dbReference>
<keyword evidence="3" id="KW-0645">Protease</keyword>
<dbReference type="Proteomes" id="UP000189674">
    <property type="component" value="Chromosome"/>
</dbReference>
<feature type="chain" id="PRO_5013228231" evidence="1">
    <location>
        <begin position="22"/>
        <end position="637"/>
    </location>
</feature>
<proteinExistence type="predicted"/>
<organism evidence="3 4">
    <name type="scientific">Anaerohalosphaera lusitana</name>
    <dbReference type="NCBI Taxonomy" id="1936003"/>
    <lineage>
        <taxon>Bacteria</taxon>
        <taxon>Pseudomonadati</taxon>
        <taxon>Planctomycetota</taxon>
        <taxon>Phycisphaerae</taxon>
        <taxon>Sedimentisphaerales</taxon>
        <taxon>Anaerohalosphaeraceae</taxon>
        <taxon>Anaerohalosphaera</taxon>
    </lineage>
</organism>
<feature type="domain" description="GLUG" evidence="2">
    <location>
        <begin position="381"/>
        <end position="403"/>
    </location>
</feature>
<dbReference type="InterPro" id="IPR011493">
    <property type="entry name" value="GLUG"/>
</dbReference>
<dbReference type="PROSITE" id="PS51257">
    <property type="entry name" value="PROKAR_LIPOPROTEIN"/>
    <property type="match status" value="1"/>
</dbReference>